<feature type="transmembrane region" description="Helical" evidence="1">
    <location>
        <begin position="7"/>
        <end position="26"/>
    </location>
</feature>
<keyword evidence="1" id="KW-0472">Membrane</keyword>
<dbReference type="Proteomes" id="UP001305746">
    <property type="component" value="Unassembled WGS sequence"/>
</dbReference>
<proteinExistence type="predicted"/>
<feature type="transmembrane region" description="Helical" evidence="1">
    <location>
        <begin position="218"/>
        <end position="237"/>
    </location>
</feature>
<name>A0ABU5NWV7_9GAMM</name>
<comment type="caution">
    <text evidence="2">The sequence shown here is derived from an EMBL/GenBank/DDBJ whole genome shotgun (WGS) entry which is preliminary data.</text>
</comment>
<dbReference type="Pfam" id="PF14023">
    <property type="entry name" value="Bestrophin-like"/>
    <property type="match status" value="1"/>
</dbReference>
<keyword evidence="3" id="KW-1185">Reference proteome</keyword>
<sequence length="265" mass="29483">MDQPELLYGYNSLVIVTVLFVAIVVFNEVGFRVGRFVQARTNSEIKSLTGSIQASILGLLALLLGFTFSMSMQRFDNRSMALIDEANAIGTATLRIQLLPEQYQADAERLFRDYVGLRVDIGQIDLTKTADRERYNEEIVRLQNELWALAIAATEADPRPVTTGAFVNALNQVIDSQGKRNALLQMQVPEVVLILLFLVFISSGGIMGYSAGLTGERMFAPIVLVSLLITMIVFLIIDLDRPKRGLIKVDQSVMVELRQSLDTRP</sequence>
<organism evidence="2 3">
    <name type="scientific">Marinobacter qingdaonensis</name>
    <dbReference type="NCBI Taxonomy" id="3108486"/>
    <lineage>
        <taxon>Bacteria</taxon>
        <taxon>Pseudomonadati</taxon>
        <taxon>Pseudomonadota</taxon>
        <taxon>Gammaproteobacteria</taxon>
        <taxon>Pseudomonadales</taxon>
        <taxon>Marinobacteraceae</taxon>
        <taxon>Marinobacter</taxon>
    </lineage>
</organism>
<protein>
    <recommendedName>
        <fullName evidence="4">DUF4239 domain-containing protein</fullName>
    </recommendedName>
</protein>
<dbReference type="RefSeq" id="WP_322854782.1">
    <property type="nucleotide sequence ID" value="NZ_JAYDCJ010000003.1"/>
</dbReference>
<reference evidence="2 3" key="1">
    <citation type="submission" date="2023-12" db="EMBL/GenBank/DDBJ databases">
        <title>Marinobacter qingdaonensis sp. nov., isolated from the intertidal sediment of Qingdao, PR China.</title>
        <authorList>
            <person name="Li Y."/>
        </authorList>
    </citation>
    <scope>NUCLEOTIDE SEQUENCE [LARGE SCALE GENOMIC DNA]</scope>
    <source>
        <strain evidence="2 3">ASW11-75</strain>
    </source>
</reference>
<dbReference type="InterPro" id="IPR025333">
    <property type="entry name" value="DUF4239"/>
</dbReference>
<gene>
    <name evidence="2" type="ORF">U5822_06325</name>
</gene>
<evidence type="ECO:0008006" key="4">
    <source>
        <dbReference type="Google" id="ProtNLM"/>
    </source>
</evidence>
<feature type="transmembrane region" description="Helical" evidence="1">
    <location>
        <begin position="191"/>
        <end position="212"/>
    </location>
</feature>
<accession>A0ABU5NWV7</accession>
<evidence type="ECO:0000313" key="2">
    <source>
        <dbReference type="EMBL" id="MEA1080276.1"/>
    </source>
</evidence>
<dbReference type="EMBL" id="JAYDCJ010000003">
    <property type="protein sequence ID" value="MEA1080276.1"/>
    <property type="molecule type" value="Genomic_DNA"/>
</dbReference>
<evidence type="ECO:0000256" key="1">
    <source>
        <dbReference type="SAM" id="Phobius"/>
    </source>
</evidence>
<evidence type="ECO:0000313" key="3">
    <source>
        <dbReference type="Proteomes" id="UP001305746"/>
    </source>
</evidence>
<keyword evidence="1" id="KW-0812">Transmembrane</keyword>
<keyword evidence="1" id="KW-1133">Transmembrane helix</keyword>
<feature type="transmembrane region" description="Helical" evidence="1">
    <location>
        <begin position="52"/>
        <end position="70"/>
    </location>
</feature>